<reference evidence="1 2" key="1">
    <citation type="journal article" date="2022" name="Plant J.">
        <title>Chromosome-level genome of Camellia lanceoleosa provides a valuable resource for understanding genome evolution and self-incompatibility.</title>
        <authorList>
            <person name="Gong W."/>
            <person name="Xiao S."/>
            <person name="Wang L."/>
            <person name="Liao Z."/>
            <person name="Chang Y."/>
            <person name="Mo W."/>
            <person name="Hu G."/>
            <person name="Li W."/>
            <person name="Zhao G."/>
            <person name="Zhu H."/>
            <person name="Hu X."/>
            <person name="Ji K."/>
            <person name="Xiang X."/>
            <person name="Song Q."/>
            <person name="Yuan D."/>
            <person name="Jin S."/>
            <person name="Zhang L."/>
        </authorList>
    </citation>
    <scope>NUCLEOTIDE SEQUENCE [LARGE SCALE GENOMIC DNA]</scope>
    <source>
        <strain evidence="1">SQ_2022a</strain>
    </source>
</reference>
<dbReference type="Proteomes" id="UP001060215">
    <property type="component" value="Chromosome 3"/>
</dbReference>
<gene>
    <name evidence="1" type="ORF">LOK49_LG02G03912</name>
</gene>
<evidence type="ECO:0000313" key="1">
    <source>
        <dbReference type="EMBL" id="KAI8025516.1"/>
    </source>
</evidence>
<sequence length="128" mass="13731">MLVHKQVAAAILSQIALAANGAVLGITLAYIVVRSILKFTAAFSALRKIRGSIICVSDLRYITSQSEGSNSSSNDSDGGKLVIESGEKGIILHRIQTCIYNELRGLLDGLLINVLYFQDPGKNKNLSP</sequence>
<comment type="caution">
    <text evidence="1">The sequence shown here is derived from an EMBL/GenBank/DDBJ whole genome shotgun (WGS) entry which is preliminary data.</text>
</comment>
<organism evidence="1 2">
    <name type="scientific">Camellia lanceoleosa</name>
    <dbReference type="NCBI Taxonomy" id="1840588"/>
    <lineage>
        <taxon>Eukaryota</taxon>
        <taxon>Viridiplantae</taxon>
        <taxon>Streptophyta</taxon>
        <taxon>Embryophyta</taxon>
        <taxon>Tracheophyta</taxon>
        <taxon>Spermatophyta</taxon>
        <taxon>Magnoliopsida</taxon>
        <taxon>eudicotyledons</taxon>
        <taxon>Gunneridae</taxon>
        <taxon>Pentapetalae</taxon>
        <taxon>asterids</taxon>
        <taxon>Ericales</taxon>
        <taxon>Theaceae</taxon>
        <taxon>Camellia</taxon>
    </lineage>
</organism>
<accession>A0ACC0IJH6</accession>
<proteinExistence type="predicted"/>
<name>A0ACC0IJH6_9ERIC</name>
<keyword evidence="2" id="KW-1185">Reference proteome</keyword>
<protein>
    <submittedName>
        <fullName evidence="1">E3 ubiquitin-protein ligase SPL2</fullName>
    </submittedName>
</protein>
<dbReference type="EMBL" id="CM045760">
    <property type="protein sequence ID" value="KAI8025516.1"/>
    <property type="molecule type" value="Genomic_DNA"/>
</dbReference>
<evidence type="ECO:0000313" key="2">
    <source>
        <dbReference type="Proteomes" id="UP001060215"/>
    </source>
</evidence>